<keyword evidence="2" id="KW-1185">Reference proteome</keyword>
<dbReference type="PANTHER" id="PTHR16057:SF1">
    <property type="entry name" value="PROTEIN LINES HOMOLOG 1"/>
    <property type="match status" value="1"/>
</dbReference>
<accession>A0A2I0BDR1</accession>
<dbReference type="Proteomes" id="UP000236161">
    <property type="component" value="Unassembled WGS sequence"/>
</dbReference>
<dbReference type="AlphaFoldDB" id="A0A2I0BDR1"/>
<organism evidence="1 2">
    <name type="scientific">Apostasia shenzhenica</name>
    <dbReference type="NCBI Taxonomy" id="1088818"/>
    <lineage>
        <taxon>Eukaryota</taxon>
        <taxon>Viridiplantae</taxon>
        <taxon>Streptophyta</taxon>
        <taxon>Embryophyta</taxon>
        <taxon>Tracheophyta</taxon>
        <taxon>Spermatophyta</taxon>
        <taxon>Magnoliopsida</taxon>
        <taxon>Liliopsida</taxon>
        <taxon>Asparagales</taxon>
        <taxon>Orchidaceae</taxon>
        <taxon>Apostasioideae</taxon>
        <taxon>Apostasia</taxon>
    </lineage>
</organism>
<dbReference type="OrthoDB" id="8251209at2759"/>
<evidence type="ECO:0000313" key="2">
    <source>
        <dbReference type="Proteomes" id="UP000236161"/>
    </source>
</evidence>
<gene>
    <name evidence="1" type="ORF">AXF42_Ash010327</name>
</gene>
<dbReference type="STRING" id="1088818.A0A2I0BDR1"/>
<proteinExistence type="predicted"/>
<protein>
    <submittedName>
        <fullName evidence="1">Uncharacterized protein</fullName>
    </submittedName>
</protein>
<evidence type="ECO:0000313" key="1">
    <source>
        <dbReference type="EMBL" id="PKA65918.1"/>
    </source>
</evidence>
<dbReference type="PANTHER" id="PTHR16057">
    <property type="entry name" value="WINS1, 2 PROTEIN"/>
    <property type="match status" value="1"/>
</dbReference>
<reference evidence="1 2" key="1">
    <citation type="journal article" date="2017" name="Nature">
        <title>The Apostasia genome and the evolution of orchids.</title>
        <authorList>
            <person name="Zhang G.Q."/>
            <person name="Liu K.W."/>
            <person name="Li Z."/>
            <person name="Lohaus R."/>
            <person name="Hsiao Y.Y."/>
            <person name="Niu S.C."/>
            <person name="Wang J.Y."/>
            <person name="Lin Y.C."/>
            <person name="Xu Q."/>
            <person name="Chen L.J."/>
            <person name="Yoshida K."/>
            <person name="Fujiwara S."/>
            <person name="Wang Z.W."/>
            <person name="Zhang Y.Q."/>
            <person name="Mitsuda N."/>
            <person name="Wang M."/>
            <person name="Liu G.H."/>
            <person name="Pecoraro L."/>
            <person name="Huang H.X."/>
            <person name="Xiao X.J."/>
            <person name="Lin M."/>
            <person name="Wu X.Y."/>
            <person name="Wu W.L."/>
            <person name="Chen Y.Y."/>
            <person name="Chang S.B."/>
            <person name="Sakamoto S."/>
            <person name="Ohme-Takagi M."/>
            <person name="Yagi M."/>
            <person name="Zeng S.J."/>
            <person name="Shen C.Y."/>
            <person name="Yeh C.M."/>
            <person name="Luo Y.B."/>
            <person name="Tsai W.C."/>
            <person name="Van de Peer Y."/>
            <person name="Liu Z.J."/>
        </authorList>
    </citation>
    <scope>NUCLEOTIDE SEQUENCE [LARGE SCALE GENOMIC DNA]</scope>
    <source>
        <strain evidence="2">cv. Shenzhen</strain>
        <tissue evidence="1">Stem</tissue>
    </source>
</reference>
<dbReference type="EMBL" id="KZ451888">
    <property type="protein sequence ID" value="PKA65918.1"/>
    <property type="molecule type" value="Genomic_DNA"/>
</dbReference>
<name>A0A2I0BDR1_9ASPA</name>
<sequence>MTAATQGTGLAATSSLCDLIAGRLLPFLGTNPARPTKETEKDLLLSLTQVRREIRLRTSELSSKNEEHMVDNSLINHCCHPSLQQTFKGEQKCLFNIISITVAFLSSDSLLVRHAAENILLSISYLLTEHESLWVKYLHLVWFAIKVAMLKICSYSVLLEPADVLADETKSLHMPHFGDIAEDVSRFAALLDTRLLNVNWFMVAHLFQALRNILKSLKRDSDGLEEVFLRWAVSYLIKLPWDLMFEIFGNGCCTRQKRFEGVQSHIRSSFMGIKNVLLGTILQLCCSVAEVTDPDTVGTSPLEEFPNYSKFANLLPKLQLCCFVNDFEKSRNPASGYLRKKLLTLMTRLSFHSHWKNSYSESWLKLLKQYFGDILYQPLSRCDAASMNCLEGSPFFESTCGDNLCRRHHWRQAIFLFLKCSFALPSLEACSNGACINHTASLSFDPKVCSLLEVSYWLQRCCPPAKFIDSKIYSESCSNFAISFLQLYLEEDDMLFKILLQLLDATSLIWQILQGKQYKLWVY</sequence>
<dbReference type="InterPro" id="IPR024875">
    <property type="entry name" value="Protein_Lines"/>
</dbReference>